<feature type="transmembrane region" description="Helical" evidence="1">
    <location>
        <begin position="160"/>
        <end position="182"/>
    </location>
</feature>
<feature type="transmembrane region" description="Helical" evidence="1">
    <location>
        <begin position="188"/>
        <end position="209"/>
    </location>
</feature>
<reference evidence="3" key="1">
    <citation type="journal article" date="2019" name="Int. J. Syst. Evol. Microbiol.">
        <title>The Global Catalogue of Microorganisms (GCM) 10K type strain sequencing project: providing services to taxonomists for standard genome sequencing and annotation.</title>
        <authorList>
            <consortium name="The Broad Institute Genomics Platform"/>
            <consortium name="The Broad Institute Genome Sequencing Center for Infectious Disease"/>
            <person name="Wu L."/>
            <person name="Ma J."/>
        </authorList>
    </citation>
    <scope>NUCLEOTIDE SEQUENCE [LARGE SCALE GENOMIC DNA]</scope>
    <source>
        <strain evidence="3">JCM 13595</strain>
    </source>
</reference>
<proteinExistence type="predicted"/>
<evidence type="ECO:0000256" key="1">
    <source>
        <dbReference type="SAM" id="Phobius"/>
    </source>
</evidence>
<protein>
    <submittedName>
        <fullName evidence="2">DUF6320 domain-containing protein</fullName>
    </submittedName>
</protein>
<dbReference type="Proteomes" id="UP001501461">
    <property type="component" value="Unassembled WGS sequence"/>
</dbReference>
<keyword evidence="1" id="KW-1133">Transmembrane helix</keyword>
<organism evidence="2 3">
    <name type="scientific">Yaniella flava</name>
    <dbReference type="NCBI Taxonomy" id="287930"/>
    <lineage>
        <taxon>Bacteria</taxon>
        <taxon>Bacillati</taxon>
        <taxon>Actinomycetota</taxon>
        <taxon>Actinomycetes</taxon>
        <taxon>Micrococcales</taxon>
        <taxon>Micrococcaceae</taxon>
        <taxon>Yaniella</taxon>
    </lineage>
</organism>
<evidence type="ECO:0000313" key="3">
    <source>
        <dbReference type="Proteomes" id="UP001501461"/>
    </source>
</evidence>
<sequence length="221" mass="24045">MRRCTECAADIEGTWTRCPLCDATVVGESARSPFPAVPLTFSRRRVLRILFLSSLAVIVASFAAQLLLGRGPAEFGALRSVWLGVSAMWLVALTAIRKRHNVAKNTVYIVVLVGVVCVYWDYLTGWYGWSMNYAVPIVCASSVVALLITVRVLRMEVGEHIVYSGLTILLGLVPIGSLIFGWVTNPVPSAICGGISVVALVLLQIARGAEVRHELAKRLHL</sequence>
<gene>
    <name evidence="2" type="ORF">GCM10009720_02070</name>
</gene>
<accession>A0ABP5FGI7</accession>
<dbReference type="RefSeq" id="WP_343955740.1">
    <property type="nucleotide sequence ID" value="NZ_BAAAMN010000005.1"/>
</dbReference>
<comment type="caution">
    <text evidence="2">The sequence shown here is derived from an EMBL/GenBank/DDBJ whole genome shotgun (WGS) entry which is preliminary data.</text>
</comment>
<feature type="transmembrane region" description="Helical" evidence="1">
    <location>
        <begin position="133"/>
        <end position="153"/>
    </location>
</feature>
<keyword evidence="1" id="KW-0812">Transmembrane</keyword>
<name>A0ABP5FGI7_9MICC</name>
<feature type="transmembrane region" description="Helical" evidence="1">
    <location>
        <begin position="108"/>
        <end position="127"/>
    </location>
</feature>
<dbReference type="Pfam" id="PF19845">
    <property type="entry name" value="DUF6320"/>
    <property type="match status" value="1"/>
</dbReference>
<evidence type="ECO:0000313" key="2">
    <source>
        <dbReference type="EMBL" id="GAA2025997.1"/>
    </source>
</evidence>
<keyword evidence="3" id="KW-1185">Reference proteome</keyword>
<keyword evidence="1" id="KW-0472">Membrane</keyword>
<feature type="transmembrane region" description="Helical" evidence="1">
    <location>
        <begin position="80"/>
        <end position="96"/>
    </location>
</feature>
<dbReference type="InterPro" id="IPR046283">
    <property type="entry name" value="DUF6320"/>
</dbReference>
<dbReference type="EMBL" id="BAAAMN010000005">
    <property type="protein sequence ID" value="GAA2025997.1"/>
    <property type="molecule type" value="Genomic_DNA"/>
</dbReference>
<feature type="transmembrane region" description="Helical" evidence="1">
    <location>
        <begin position="49"/>
        <end position="68"/>
    </location>
</feature>